<evidence type="ECO:0000313" key="4">
    <source>
        <dbReference type="Proteomes" id="UP000663870"/>
    </source>
</evidence>
<name>A0A814YBR5_9BILA</name>
<dbReference type="EMBL" id="CAJNOH010000388">
    <property type="protein sequence ID" value="CAF1024497.1"/>
    <property type="molecule type" value="Genomic_DNA"/>
</dbReference>
<keyword evidence="1" id="KW-0472">Membrane</keyword>
<dbReference type="Proteomes" id="UP000663870">
    <property type="component" value="Unassembled WGS sequence"/>
</dbReference>
<sequence length="102" mass="11506">MYEKRTNDNSLHFWYGLLVLGMFVGSSICNQWISALTCRPIEMLYDKRFTSILGVQMISFIACVHVAYGLGCIFTPLFDQRRITVCTLDGNTPLFPSVGSTL</sequence>
<feature type="transmembrane region" description="Helical" evidence="1">
    <location>
        <begin position="53"/>
        <end position="74"/>
    </location>
</feature>
<dbReference type="EMBL" id="CAJNOL010000879">
    <property type="protein sequence ID" value="CAF1227080.1"/>
    <property type="molecule type" value="Genomic_DNA"/>
</dbReference>
<protein>
    <submittedName>
        <fullName evidence="3">Uncharacterized protein</fullName>
    </submittedName>
</protein>
<reference evidence="3" key="1">
    <citation type="submission" date="2021-02" db="EMBL/GenBank/DDBJ databases">
        <authorList>
            <person name="Nowell W R."/>
        </authorList>
    </citation>
    <scope>NUCLEOTIDE SEQUENCE</scope>
</reference>
<organism evidence="3 4">
    <name type="scientific">Rotaria sordida</name>
    <dbReference type="NCBI Taxonomy" id="392033"/>
    <lineage>
        <taxon>Eukaryota</taxon>
        <taxon>Metazoa</taxon>
        <taxon>Spiralia</taxon>
        <taxon>Gnathifera</taxon>
        <taxon>Rotifera</taxon>
        <taxon>Eurotatoria</taxon>
        <taxon>Bdelloidea</taxon>
        <taxon>Philodinida</taxon>
        <taxon>Philodinidae</taxon>
        <taxon>Rotaria</taxon>
    </lineage>
</organism>
<keyword evidence="4" id="KW-1185">Reference proteome</keyword>
<evidence type="ECO:0000313" key="2">
    <source>
        <dbReference type="EMBL" id="CAF1024497.1"/>
    </source>
</evidence>
<dbReference type="AlphaFoldDB" id="A0A814YBR5"/>
<keyword evidence="1" id="KW-0812">Transmembrane</keyword>
<evidence type="ECO:0000313" key="3">
    <source>
        <dbReference type="EMBL" id="CAF1227080.1"/>
    </source>
</evidence>
<gene>
    <name evidence="3" type="ORF">JXQ802_LOCUS25741</name>
    <name evidence="2" type="ORF">PYM288_LOCUS15800</name>
</gene>
<accession>A0A814YBR5</accession>
<proteinExistence type="predicted"/>
<dbReference type="Proteomes" id="UP000663854">
    <property type="component" value="Unassembled WGS sequence"/>
</dbReference>
<evidence type="ECO:0000256" key="1">
    <source>
        <dbReference type="SAM" id="Phobius"/>
    </source>
</evidence>
<comment type="caution">
    <text evidence="3">The sequence shown here is derived from an EMBL/GenBank/DDBJ whole genome shotgun (WGS) entry which is preliminary data.</text>
</comment>
<feature type="transmembrane region" description="Helical" evidence="1">
    <location>
        <begin position="12"/>
        <end position="33"/>
    </location>
</feature>
<keyword evidence="1" id="KW-1133">Transmembrane helix</keyword>